<dbReference type="Proteomes" id="UP001550628">
    <property type="component" value="Unassembled WGS sequence"/>
</dbReference>
<feature type="region of interest" description="Disordered" evidence="1">
    <location>
        <begin position="15"/>
        <end position="43"/>
    </location>
</feature>
<keyword evidence="3" id="KW-1185">Reference proteome</keyword>
<name>A0ABV2WZX7_9NOCA</name>
<dbReference type="RefSeq" id="WP_245713216.1">
    <property type="nucleotide sequence ID" value="NZ_JBEYBD010000005.1"/>
</dbReference>
<reference evidence="2 3" key="1">
    <citation type="submission" date="2024-06" db="EMBL/GenBank/DDBJ databases">
        <title>The Natural Products Discovery Center: Release of the First 8490 Sequenced Strains for Exploring Actinobacteria Biosynthetic Diversity.</title>
        <authorList>
            <person name="Kalkreuter E."/>
            <person name="Kautsar S.A."/>
            <person name="Yang D."/>
            <person name="Bader C.D."/>
            <person name="Teijaro C.N."/>
            <person name="Fluegel L."/>
            <person name="Davis C.M."/>
            <person name="Simpson J.R."/>
            <person name="Lauterbach L."/>
            <person name="Steele A.D."/>
            <person name="Gui C."/>
            <person name="Meng S."/>
            <person name="Li G."/>
            <person name="Viehrig K."/>
            <person name="Ye F."/>
            <person name="Su P."/>
            <person name="Kiefer A.F."/>
            <person name="Nichols A."/>
            <person name="Cepeda A.J."/>
            <person name="Yan W."/>
            <person name="Fan B."/>
            <person name="Jiang Y."/>
            <person name="Adhikari A."/>
            <person name="Zheng C.-J."/>
            <person name="Schuster L."/>
            <person name="Cowan T.M."/>
            <person name="Smanski M.J."/>
            <person name="Chevrette M.G."/>
            <person name="De Carvalho L.P.S."/>
            <person name="Shen B."/>
        </authorList>
    </citation>
    <scope>NUCLEOTIDE SEQUENCE [LARGE SCALE GENOMIC DNA]</scope>
    <source>
        <strain evidence="2 3">NPDC019708</strain>
    </source>
</reference>
<feature type="compositionally biased region" description="Low complexity" evidence="1">
    <location>
        <begin position="20"/>
        <end position="43"/>
    </location>
</feature>
<evidence type="ECO:0008006" key="4">
    <source>
        <dbReference type="Google" id="ProtNLM"/>
    </source>
</evidence>
<dbReference type="GeneID" id="96244251"/>
<evidence type="ECO:0000256" key="1">
    <source>
        <dbReference type="SAM" id="MobiDB-lite"/>
    </source>
</evidence>
<protein>
    <recommendedName>
        <fullName evidence="4">DUF732 domain-containing protein</fullName>
    </recommendedName>
</protein>
<dbReference type="EMBL" id="JBEYBF010000038">
    <property type="protein sequence ID" value="MEU1956449.1"/>
    <property type="molecule type" value="Genomic_DNA"/>
</dbReference>
<gene>
    <name evidence="2" type="ORF">ABZ510_31950</name>
</gene>
<proteinExistence type="predicted"/>
<evidence type="ECO:0000313" key="3">
    <source>
        <dbReference type="Proteomes" id="UP001550628"/>
    </source>
</evidence>
<comment type="caution">
    <text evidence="2">The sequence shown here is derived from an EMBL/GenBank/DDBJ whole genome shotgun (WGS) entry which is preliminary data.</text>
</comment>
<organism evidence="2 3">
    <name type="scientific">Nocardia rhamnosiphila</name>
    <dbReference type="NCBI Taxonomy" id="426716"/>
    <lineage>
        <taxon>Bacteria</taxon>
        <taxon>Bacillati</taxon>
        <taxon>Actinomycetota</taxon>
        <taxon>Actinomycetes</taxon>
        <taxon>Mycobacteriales</taxon>
        <taxon>Nocardiaceae</taxon>
        <taxon>Nocardia</taxon>
    </lineage>
</organism>
<accession>A0ABV2WZX7</accession>
<sequence length="132" mass="13422">MCGAILLTACGGVQTGSEDTSPAASSASATTSATTSSAAPATPLEVSDKAAQNLCDMMRPELSNWRVQGPTLGRIGLNAMVHEWALTNGGINAQVLADKAVVDRATVKACPDVHDEAVQALELPDLASGLAF</sequence>
<evidence type="ECO:0000313" key="2">
    <source>
        <dbReference type="EMBL" id="MEU1956449.1"/>
    </source>
</evidence>